<dbReference type="CDD" id="cd22927">
    <property type="entry name" value="HFD_SPT7"/>
    <property type="match status" value="1"/>
</dbReference>
<feature type="compositionally biased region" description="Polar residues" evidence="2">
    <location>
        <begin position="161"/>
        <end position="183"/>
    </location>
</feature>
<dbReference type="SMART" id="SM00297">
    <property type="entry name" value="BROMO"/>
    <property type="match status" value="1"/>
</dbReference>
<dbReference type="GO" id="GO:0046695">
    <property type="term" value="C:SLIK (SAGA-like) complex"/>
    <property type="evidence" value="ECO:0007669"/>
    <property type="project" value="InterPro"/>
</dbReference>
<organism evidence="3 4">
    <name type="scientific">Cryptococcus depauperatus CBS 7841</name>
    <dbReference type="NCBI Taxonomy" id="1295531"/>
    <lineage>
        <taxon>Eukaryota</taxon>
        <taxon>Fungi</taxon>
        <taxon>Dikarya</taxon>
        <taxon>Basidiomycota</taxon>
        <taxon>Agaricomycotina</taxon>
        <taxon>Tremellomycetes</taxon>
        <taxon>Tremellales</taxon>
        <taxon>Cryptococcaceae</taxon>
        <taxon>Cryptococcus</taxon>
    </lineage>
</organism>
<gene>
    <name evidence="3" type="ORF">L203_101949</name>
</gene>
<feature type="compositionally biased region" description="Basic and acidic residues" evidence="2">
    <location>
        <begin position="751"/>
        <end position="777"/>
    </location>
</feature>
<dbReference type="Gene3D" id="1.20.920.10">
    <property type="entry name" value="Bromodomain-like"/>
    <property type="match status" value="1"/>
</dbReference>
<sequence length="825" mass="91727">MKYLLNYLEDVSEAPKLSDPSFQQLLVDVQSAKGAIKIAADAFYDSLENIVNELKTSPESIPFQKPVSKRDAPDYYDVIQRPMDLSTILRNIKARKYKNKAEFATDLDQIWKNCYEYNSQESHPLRTAARFMKQKADHHLEFFADRAERTRPVQSILPSLVSTASSSVGPSTLGRSASGTGVDTRSRAERKSVDQDAAGESDDALGEGDAEGEVDGEVLEAERRSQGFRDGGAENGGERRETPSRVTKDSRGRTASVGSSSRQDTRVNGTRRSSSSAKRPPLYFSLDNAPALFRTPHSIPSFSSIALTNPAFTPLNKGKARETLLSCSLPSWYPASEKELEESDDSLLEGHWWGSLMGQEALISGLPAIPLMATPAVSKRKRLKRPAMPPLPNGFVNGVDDTHDSDSPRSSRAYHVPADVPPDKPISVKRLVRRTVQNLDSARQLMHRITEFQRVENEGGVLPSRSLSLPLAEREAEEKRRIERQENRAVERQAVRERREKGQEVGREEAVHVMRRCAVGMLAHAGFEGANETALDLFTRMGVNHMNGLGKTFRLLIDSFSHKITPEEIILHALHENGQVKPSDLESHLKDEIQREDVRIAEMQRKMRQVFHEIATAPVIEDEMMFAEDGEMMLDGNFADELGEDFLGLRELGIDREHGLSSLTIPQSLFYGRKKRLAESREGAGKPDLLYPPPPPFVSLAASTLNIHIPALLHAFYAARIESGLPLGDNDPFDPLHTQIGSLGQIVVKKKSVDGKGEQKGKSKKREREREDDGEKKKPIKKQIGVGKGNWTRPPKDKAQPKPTEIVPLEEGDVAGEEDAEGEEE</sequence>
<dbReference type="GO" id="GO:0005198">
    <property type="term" value="F:structural molecule activity"/>
    <property type="evidence" value="ECO:0007669"/>
    <property type="project" value="TreeGrafter"/>
</dbReference>
<dbReference type="GO" id="GO:0006325">
    <property type="term" value="P:chromatin organization"/>
    <property type="evidence" value="ECO:0007669"/>
    <property type="project" value="UniProtKB-ARBA"/>
</dbReference>
<dbReference type="RefSeq" id="XP_066067477.1">
    <property type="nucleotide sequence ID" value="XM_066211380.1"/>
</dbReference>
<feature type="region of interest" description="Disordered" evidence="2">
    <location>
        <begin position="382"/>
        <end position="422"/>
    </location>
</feature>
<dbReference type="InterPro" id="IPR037782">
    <property type="entry name" value="Spt7"/>
</dbReference>
<feature type="compositionally biased region" description="Acidic residues" evidence="2">
    <location>
        <begin position="808"/>
        <end position="825"/>
    </location>
</feature>
<dbReference type="Pfam" id="PF00439">
    <property type="entry name" value="Bromodomain"/>
    <property type="match status" value="1"/>
</dbReference>
<dbReference type="AlphaFoldDB" id="A0A1E3IHC1"/>
<dbReference type="PANTHER" id="PTHR47343:SF1">
    <property type="entry name" value="TRANSCRIPTIONAL ACTIVATOR SPT7"/>
    <property type="match status" value="1"/>
</dbReference>
<dbReference type="InterPro" id="IPR036427">
    <property type="entry name" value="Bromodomain-like_sf"/>
</dbReference>
<reference evidence="3" key="1">
    <citation type="submission" date="2016-06" db="EMBL/GenBank/DDBJ databases">
        <authorList>
            <person name="Cuomo C."/>
            <person name="Litvintseva A."/>
            <person name="Heitman J."/>
            <person name="Chen Y."/>
            <person name="Sun S."/>
            <person name="Springer D."/>
            <person name="Dromer F."/>
            <person name="Young S."/>
            <person name="Zeng Q."/>
            <person name="Chapman S."/>
            <person name="Gujja S."/>
            <person name="Saif S."/>
            <person name="Birren B."/>
        </authorList>
    </citation>
    <scope>NUCLEOTIDE SEQUENCE</scope>
    <source>
        <strain evidence="3">CBS 7841</strain>
    </source>
</reference>
<dbReference type="GO" id="GO:0006357">
    <property type="term" value="P:regulation of transcription by RNA polymerase II"/>
    <property type="evidence" value="ECO:0007669"/>
    <property type="project" value="TreeGrafter"/>
</dbReference>
<reference evidence="3" key="2">
    <citation type="journal article" date="2022" name="Elife">
        <title>Obligate sexual reproduction of a homothallic fungus closely related to the Cryptococcus pathogenic species complex.</title>
        <authorList>
            <person name="Passer A.R."/>
            <person name="Clancey S.A."/>
            <person name="Shea T."/>
            <person name="David-Palma M."/>
            <person name="Averette A.F."/>
            <person name="Boekhout T."/>
            <person name="Porcel B.M."/>
            <person name="Nowrousian M."/>
            <person name="Cuomo C.A."/>
            <person name="Sun S."/>
            <person name="Heitman J."/>
            <person name="Coelho M.A."/>
        </authorList>
    </citation>
    <scope>NUCLEOTIDE SEQUENCE</scope>
    <source>
        <strain evidence="3">CBS 7841</strain>
    </source>
</reference>
<protein>
    <submittedName>
        <fullName evidence="3">Uncharacterized protein</fullName>
    </submittedName>
</protein>
<keyword evidence="1" id="KW-0103">Bromodomain</keyword>
<dbReference type="GeneID" id="91086161"/>
<feature type="compositionally biased region" description="Polar residues" evidence="2">
    <location>
        <begin position="256"/>
        <end position="277"/>
    </location>
</feature>
<dbReference type="PANTHER" id="PTHR47343">
    <property type="entry name" value="TRANSCRIPTIONAL ACTIVATOR SPT7"/>
    <property type="match status" value="1"/>
</dbReference>
<dbReference type="OrthoDB" id="21449at2759"/>
<evidence type="ECO:0000256" key="2">
    <source>
        <dbReference type="SAM" id="MobiDB-lite"/>
    </source>
</evidence>
<evidence type="ECO:0000313" key="4">
    <source>
        <dbReference type="Proteomes" id="UP000094043"/>
    </source>
</evidence>
<dbReference type="VEuPathDB" id="FungiDB:L203_03198"/>
<dbReference type="KEGG" id="cdep:91086161"/>
<feature type="region of interest" description="Disordered" evidence="2">
    <location>
        <begin position="161"/>
        <end position="281"/>
    </location>
</feature>
<dbReference type="EMBL" id="CP143785">
    <property type="protein sequence ID" value="WVN86777.1"/>
    <property type="molecule type" value="Genomic_DNA"/>
</dbReference>
<feature type="compositionally biased region" description="Acidic residues" evidence="2">
    <location>
        <begin position="197"/>
        <end position="219"/>
    </location>
</feature>
<dbReference type="GO" id="GO:0046982">
    <property type="term" value="F:protein heterodimerization activity"/>
    <property type="evidence" value="ECO:0007669"/>
    <property type="project" value="InterPro"/>
</dbReference>
<dbReference type="GO" id="GO:0000124">
    <property type="term" value="C:SAGA complex"/>
    <property type="evidence" value="ECO:0007669"/>
    <property type="project" value="InterPro"/>
</dbReference>
<feature type="compositionally biased region" description="Basic and acidic residues" evidence="2">
    <location>
        <begin position="236"/>
        <end position="252"/>
    </location>
</feature>
<keyword evidence="4" id="KW-1185">Reference proteome</keyword>
<dbReference type="InterPro" id="IPR001487">
    <property type="entry name" value="Bromodomain"/>
</dbReference>
<dbReference type="SUPFAM" id="SSF47370">
    <property type="entry name" value="Bromodomain"/>
    <property type="match status" value="1"/>
</dbReference>
<dbReference type="PRINTS" id="PR00503">
    <property type="entry name" value="BROMODOMAIN"/>
</dbReference>
<feature type="region of interest" description="Disordered" evidence="2">
    <location>
        <begin position="751"/>
        <end position="825"/>
    </location>
</feature>
<dbReference type="InterPro" id="IPR018359">
    <property type="entry name" value="Bromodomain_CS"/>
</dbReference>
<feature type="compositionally biased region" description="Basic and acidic residues" evidence="2">
    <location>
        <begin position="400"/>
        <end position="409"/>
    </location>
</feature>
<accession>A0A1E3IHC1</accession>
<evidence type="ECO:0000313" key="3">
    <source>
        <dbReference type="EMBL" id="WVN86777.1"/>
    </source>
</evidence>
<name>A0A1E3IHC1_9TREE</name>
<dbReference type="CDD" id="cd05510">
    <property type="entry name" value="Bromo_SPT7_like"/>
    <property type="match status" value="1"/>
</dbReference>
<proteinExistence type="predicted"/>
<reference evidence="3" key="3">
    <citation type="submission" date="2024-01" db="EMBL/GenBank/DDBJ databases">
        <authorList>
            <person name="Coelho M.A."/>
            <person name="David-Palma M."/>
            <person name="Shea T."/>
            <person name="Sun S."/>
            <person name="Cuomo C.A."/>
            <person name="Heitman J."/>
        </authorList>
    </citation>
    <scope>NUCLEOTIDE SEQUENCE</scope>
    <source>
        <strain evidence="3">CBS 7841</strain>
    </source>
</reference>
<feature type="compositionally biased region" description="Basic and acidic residues" evidence="2">
    <location>
        <begin position="184"/>
        <end position="194"/>
    </location>
</feature>
<dbReference type="PROSITE" id="PS50014">
    <property type="entry name" value="BROMODOMAIN_2"/>
    <property type="match status" value="1"/>
</dbReference>
<dbReference type="PROSITE" id="PS00633">
    <property type="entry name" value="BROMODOMAIN_1"/>
    <property type="match status" value="1"/>
</dbReference>
<dbReference type="Proteomes" id="UP000094043">
    <property type="component" value="Chromosome 2"/>
</dbReference>
<evidence type="ECO:0000256" key="1">
    <source>
        <dbReference type="ARBA" id="ARBA00023117"/>
    </source>
</evidence>
<dbReference type="Gene3D" id="1.10.20.10">
    <property type="entry name" value="Histone, subunit A"/>
    <property type="match status" value="1"/>
</dbReference>
<dbReference type="InterPro" id="IPR009072">
    <property type="entry name" value="Histone-fold"/>
</dbReference>